<feature type="transmembrane region" description="Helical" evidence="1">
    <location>
        <begin position="161"/>
        <end position="179"/>
    </location>
</feature>
<dbReference type="EMBL" id="CP003060">
    <property type="protein sequence ID" value="AEP31693.1"/>
    <property type="molecule type" value="Genomic_DNA"/>
</dbReference>
<dbReference type="Proteomes" id="UP000009282">
    <property type="component" value="Chromosome"/>
</dbReference>
<dbReference type="PANTHER" id="PTHR42709:SF11">
    <property type="entry name" value="DEDA FAMILY PROTEIN"/>
    <property type="match status" value="1"/>
</dbReference>
<dbReference type="PANTHER" id="PTHR42709">
    <property type="entry name" value="ALKALINE PHOSPHATASE LIKE PROTEIN"/>
    <property type="match status" value="1"/>
</dbReference>
<keyword evidence="1" id="KW-0472">Membrane</keyword>
<feature type="domain" description="VTT" evidence="2">
    <location>
        <begin position="41"/>
        <end position="146"/>
    </location>
</feature>
<accession>G4QNY5</accession>
<sequence length="181" mass="20734">MINSKHMLPSITLASLLESTIVPIPLEALLVPLMQKRREKLWLIALMATIGCLIGAMLGYLFGHFLFDLMRDIIMQYLTTEEQFSRFQKRMETDGFWFIFSTGITPIPLQIAMLAAGVTAYSIPLFLLATAMGRVIRYFGLAVLVYYFGNKTEKLIKRYKWQAVALASCIVVLVWWLIIFK</sequence>
<dbReference type="Pfam" id="PF09335">
    <property type="entry name" value="VTT_dom"/>
    <property type="match status" value="1"/>
</dbReference>
<feature type="transmembrane region" description="Helical" evidence="1">
    <location>
        <begin position="96"/>
        <end position="119"/>
    </location>
</feature>
<reference evidence="3 4" key="1">
    <citation type="journal article" date="2011" name="J. Bacteriol.">
        <title>Complete genome sequence of seawater bacterium Glaciecola nitratireducens FR1064T.</title>
        <authorList>
            <person name="Bian F."/>
            <person name="Qin Q.L."/>
            <person name="Xie B.B."/>
            <person name="Shu Y.L."/>
            <person name="Zhang X.Y."/>
            <person name="Yu Y."/>
            <person name="Chen B."/>
            <person name="Chen X.L."/>
            <person name="Zhou B.C."/>
            <person name="Zhang Y.Z."/>
        </authorList>
    </citation>
    <scope>NUCLEOTIDE SEQUENCE [LARGE SCALE GENOMIC DNA]</scope>
    <source>
        <strain evidence="4">JCM 12485 / KCTC 12276 / FR1064</strain>
    </source>
</reference>
<dbReference type="AlphaFoldDB" id="G4QNY5"/>
<dbReference type="RefSeq" id="WP_014110564.1">
    <property type="nucleotide sequence ID" value="NC_016041.1"/>
</dbReference>
<feature type="transmembrane region" description="Helical" evidence="1">
    <location>
        <begin position="41"/>
        <end position="67"/>
    </location>
</feature>
<dbReference type="InterPro" id="IPR051311">
    <property type="entry name" value="DedA_domain"/>
</dbReference>
<dbReference type="eggNOG" id="COG1238">
    <property type="taxonomic scope" value="Bacteria"/>
</dbReference>
<gene>
    <name evidence="3" type="ordered locus">GNIT_3599</name>
</gene>
<dbReference type="OrthoDB" id="9130337at2"/>
<dbReference type="InterPro" id="IPR032816">
    <property type="entry name" value="VTT_dom"/>
</dbReference>
<keyword evidence="1" id="KW-0812">Transmembrane</keyword>
<keyword evidence="4" id="KW-1185">Reference proteome</keyword>
<keyword evidence="1" id="KW-1133">Transmembrane helix</keyword>
<dbReference type="KEGG" id="gni:GNIT_3599"/>
<name>G4QNY5_GLANF</name>
<protein>
    <submittedName>
        <fullName evidence="3">DedA family protein</fullName>
    </submittedName>
</protein>
<proteinExistence type="predicted"/>
<evidence type="ECO:0000313" key="4">
    <source>
        <dbReference type="Proteomes" id="UP000009282"/>
    </source>
</evidence>
<dbReference type="GO" id="GO:0005886">
    <property type="term" value="C:plasma membrane"/>
    <property type="evidence" value="ECO:0007669"/>
    <property type="project" value="UniProtKB-ARBA"/>
</dbReference>
<feature type="transmembrane region" description="Helical" evidence="1">
    <location>
        <begin position="125"/>
        <end position="149"/>
    </location>
</feature>
<evidence type="ECO:0000259" key="2">
    <source>
        <dbReference type="Pfam" id="PF09335"/>
    </source>
</evidence>
<dbReference type="HOGENOM" id="CLU_098634_1_1_6"/>
<organism evidence="3 4">
    <name type="scientific">Glaciecola nitratireducens (strain JCM 12485 / KCTC 12276 / FR1064)</name>
    <dbReference type="NCBI Taxonomy" id="1085623"/>
    <lineage>
        <taxon>Bacteria</taxon>
        <taxon>Pseudomonadati</taxon>
        <taxon>Pseudomonadota</taxon>
        <taxon>Gammaproteobacteria</taxon>
        <taxon>Alteromonadales</taxon>
        <taxon>Alteromonadaceae</taxon>
        <taxon>Brumicola</taxon>
    </lineage>
</organism>
<dbReference type="STRING" id="1085623.GNIT_3599"/>
<evidence type="ECO:0000313" key="3">
    <source>
        <dbReference type="EMBL" id="AEP31693.1"/>
    </source>
</evidence>
<feature type="transmembrane region" description="Helical" evidence="1">
    <location>
        <begin position="12"/>
        <end position="35"/>
    </location>
</feature>
<evidence type="ECO:0000256" key="1">
    <source>
        <dbReference type="SAM" id="Phobius"/>
    </source>
</evidence>